<proteinExistence type="predicted"/>
<sequence length="134" mass="14511">MELSYSGSGLIHASRLAGRSSGAWLDHADAAIYLSVHQRVRKRAAAHPGDDRRTTSGGIHILVYGCHETGRQVCKKRPDLGQGGNPSRCADNRYSGTAGRRQPAADGSRSDAGRNFAFGILKLLALLREEEREI</sequence>
<dbReference type="AlphaFoldDB" id="A0A645CZ18"/>
<name>A0A645CZ18_9ZZZZ</name>
<organism evidence="2">
    <name type="scientific">bioreactor metagenome</name>
    <dbReference type="NCBI Taxonomy" id="1076179"/>
    <lineage>
        <taxon>unclassified sequences</taxon>
        <taxon>metagenomes</taxon>
        <taxon>ecological metagenomes</taxon>
    </lineage>
</organism>
<dbReference type="EMBL" id="VSSQ01031289">
    <property type="protein sequence ID" value="MPM82115.1"/>
    <property type="molecule type" value="Genomic_DNA"/>
</dbReference>
<feature type="region of interest" description="Disordered" evidence="1">
    <location>
        <begin position="77"/>
        <end position="110"/>
    </location>
</feature>
<comment type="caution">
    <text evidence="2">The sequence shown here is derived from an EMBL/GenBank/DDBJ whole genome shotgun (WGS) entry which is preliminary data.</text>
</comment>
<evidence type="ECO:0000256" key="1">
    <source>
        <dbReference type="SAM" id="MobiDB-lite"/>
    </source>
</evidence>
<evidence type="ECO:0000313" key="2">
    <source>
        <dbReference type="EMBL" id="MPM82115.1"/>
    </source>
</evidence>
<reference evidence="2" key="1">
    <citation type="submission" date="2019-08" db="EMBL/GenBank/DDBJ databases">
        <authorList>
            <person name="Kucharzyk K."/>
            <person name="Murdoch R.W."/>
            <person name="Higgins S."/>
            <person name="Loffler F."/>
        </authorList>
    </citation>
    <scope>NUCLEOTIDE SEQUENCE</scope>
</reference>
<protein>
    <submittedName>
        <fullName evidence="2">Uncharacterized protein</fullName>
    </submittedName>
</protein>
<gene>
    <name evidence="2" type="ORF">SDC9_129173</name>
</gene>
<accession>A0A645CZ18</accession>